<organism evidence="2 3">
    <name type="scientific">Dendrothele bispora (strain CBS 962.96)</name>
    <dbReference type="NCBI Taxonomy" id="1314807"/>
    <lineage>
        <taxon>Eukaryota</taxon>
        <taxon>Fungi</taxon>
        <taxon>Dikarya</taxon>
        <taxon>Basidiomycota</taxon>
        <taxon>Agaricomycotina</taxon>
        <taxon>Agaricomycetes</taxon>
        <taxon>Agaricomycetidae</taxon>
        <taxon>Agaricales</taxon>
        <taxon>Agaricales incertae sedis</taxon>
        <taxon>Dendrothele</taxon>
    </lineage>
</organism>
<evidence type="ECO:0000256" key="1">
    <source>
        <dbReference type="SAM" id="MobiDB-lite"/>
    </source>
</evidence>
<dbReference type="AlphaFoldDB" id="A0A4S8M7N8"/>
<feature type="compositionally biased region" description="Polar residues" evidence="1">
    <location>
        <begin position="354"/>
        <end position="364"/>
    </location>
</feature>
<feature type="region of interest" description="Disordered" evidence="1">
    <location>
        <begin position="192"/>
        <end position="216"/>
    </location>
</feature>
<reference evidence="2 3" key="1">
    <citation type="journal article" date="2019" name="Nat. Ecol. Evol.">
        <title>Megaphylogeny resolves global patterns of mushroom evolution.</title>
        <authorList>
            <person name="Varga T."/>
            <person name="Krizsan K."/>
            <person name="Foldi C."/>
            <person name="Dima B."/>
            <person name="Sanchez-Garcia M."/>
            <person name="Sanchez-Ramirez S."/>
            <person name="Szollosi G.J."/>
            <person name="Szarkandi J.G."/>
            <person name="Papp V."/>
            <person name="Albert L."/>
            <person name="Andreopoulos W."/>
            <person name="Angelini C."/>
            <person name="Antonin V."/>
            <person name="Barry K.W."/>
            <person name="Bougher N.L."/>
            <person name="Buchanan P."/>
            <person name="Buyck B."/>
            <person name="Bense V."/>
            <person name="Catcheside P."/>
            <person name="Chovatia M."/>
            <person name="Cooper J."/>
            <person name="Damon W."/>
            <person name="Desjardin D."/>
            <person name="Finy P."/>
            <person name="Geml J."/>
            <person name="Haridas S."/>
            <person name="Hughes K."/>
            <person name="Justo A."/>
            <person name="Karasinski D."/>
            <person name="Kautmanova I."/>
            <person name="Kiss B."/>
            <person name="Kocsube S."/>
            <person name="Kotiranta H."/>
            <person name="LaButti K.M."/>
            <person name="Lechner B.E."/>
            <person name="Liimatainen K."/>
            <person name="Lipzen A."/>
            <person name="Lukacs Z."/>
            <person name="Mihaltcheva S."/>
            <person name="Morgado L.N."/>
            <person name="Niskanen T."/>
            <person name="Noordeloos M.E."/>
            <person name="Ohm R.A."/>
            <person name="Ortiz-Santana B."/>
            <person name="Ovrebo C."/>
            <person name="Racz N."/>
            <person name="Riley R."/>
            <person name="Savchenko A."/>
            <person name="Shiryaev A."/>
            <person name="Soop K."/>
            <person name="Spirin V."/>
            <person name="Szebenyi C."/>
            <person name="Tomsovsky M."/>
            <person name="Tulloss R.E."/>
            <person name="Uehling J."/>
            <person name="Grigoriev I.V."/>
            <person name="Vagvolgyi C."/>
            <person name="Papp T."/>
            <person name="Martin F.M."/>
            <person name="Miettinen O."/>
            <person name="Hibbett D.S."/>
            <person name="Nagy L.G."/>
        </authorList>
    </citation>
    <scope>NUCLEOTIDE SEQUENCE [LARGE SCALE GENOMIC DNA]</scope>
    <source>
        <strain evidence="2 3">CBS 962.96</strain>
    </source>
</reference>
<gene>
    <name evidence="2" type="ORF">K435DRAFT_795805</name>
</gene>
<dbReference type="OrthoDB" id="2685034at2759"/>
<sequence length="483" mass="54379">MIDSTESKKKDRFTSLVSLAVVAHEELTQNGANKENETVQPSSVPFHPHTYHGNSSVSPYPPPKVHRLGDDHPRAFQQSVPLRLSPLQDYSHLGQYTNLTQSPENVLTTQKRPLDEANDFTSHKRARASYSPDWSLNNEGYIEGYWSQDGEDIFGGTNTNRLEEHELEPEPTNPGTMAGHFGDVVPELGSAPMQSESVVSKTQPNEDVEDKPGKTWSDTERSALFNYILGPDADQNFETMKTNCKEVFKSASKSVVKGRNPSAVKSQWERSRKQFQSLYDFRKVTGGGGDGDHDIAEEEGFDWDSDEFLSRRIAVAVQKGRVENGAVTPKILRQWEKKGWYKFFKERYHSNPKVNRQANISSAKPVSPPRSSHYYGNETQNSGPDSASSSSLSVPATPNTNHRLTSAQQHRNSSHDMMSEMAKLLNNRSQLESKRLEMAQARVDTKTLQSKYDFLVKIRDDPNSSFETVRKAEQKINDLLDTL</sequence>
<name>A0A4S8M7N8_DENBC</name>
<evidence type="ECO:0000313" key="2">
    <source>
        <dbReference type="EMBL" id="THU98347.1"/>
    </source>
</evidence>
<dbReference type="EMBL" id="ML179138">
    <property type="protein sequence ID" value="THU98347.1"/>
    <property type="molecule type" value="Genomic_DNA"/>
</dbReference>
<feature type="region of interest" description="Disordered" evidence="1">
    <location>
        <begin position="354"/>
        <end position="417"/>
    </location>
</feature>
<feature type="compositionally biased region" description="Low complexity" evidence="1">
    <location>
        <begin position="382"/>
        <end position="393"/>
    </location>
</feature>
<feature type="region of interest" description="Disordered" evidence="1">
    <location>
        <begin position="27"/>
        <end position="71"/>
    </location>
</feature>
<dbReference type="Proteomes" id="UP000297245">
    <property type="component" value="Unassembled WGS sequence"/>
</dbReference>
<feature type="compositionally biased region" description="Polar residues" evidence="1">
    <location>
        <begin position="394"/>
        <end position="411"/>
    </location>
</feature>
<feature type="compositionally biased region" description="Polar residues" evidence="1">
    <location>
        <begin position="28"/>
        <end position="43"/>
    </location>
</feature>
<proteinExistence type="predicted"/>
<keyword evidence="3" id="KW-1185">Reference proteome</keyword>
<evidence type="ECO:0000313" key="3">
    <source>
        <dbReference type="Proteomes" id="UP000297245"/>
    </source>
</evidence>
<protein>
    <submittedName>
        <fullName evidence="2">Uncharacterized protein</fullName>
    </submittedName>
</protein>
<accession>A0A4S8M7N8</accession>
<feature type="compositionally biased region" description="Polar residues" evidence="1">
    <location>
        <begin position="192"/>
        <end position="205"/>
    </location>
</feature>